<feature type="region of interest" description="Disordered" evidence="3">
    <location>
        <begin position="147"/>
        <end position="189"/>
    </location>
</feature>
<dbReference type="Pfam" id="PF01659">
    <property type="entry name" value="Luteo_Vpg"/>
    <property type="match status" value="1"/>
</dbReference>
<accession>B6RQZ5</accession>
<feature type="compositionally biased region" description="Polar residues" evidence="3">
    <location>
        <begin position="166"/>
        <end position="189"/>
    </location>
</feature>
<evidence type="ECO:0000256" key="1">
    <source>
        <dbReference type="ARBA" id="ARBA00022448"/>
    </source>
</evidence>
<name>B6RQZ5_9TOMB</name>
<organism evidence="4">
    <name type="scientific">Soybean dwarf virus</name>
    <dbReference type="NCBI Taxonomy" id="12049"/>
    <lineage>
        <taxon>Viruses</taxon>
        <taxon>Riboviria</taxon>
        <taxon>Orthornavirae</taxon>
        <taxon>Kitrinoviricota</taxon>
        <taxon>Tolucaviricetes</taxon>
        <taxon>Tolivirales</taxon>
        <taxon>Tombusviridae</taxon>
        <taxon>Regressovirinae</taxon>
        <taxon>Luteovirus</taxon>
        <taxon>Luteovirus glycinis</taxon>
    </lineage>
</organism>
<evidence type="ECO:0000313" key="4">
    <source>
        <dbReference type="EMBL" id="ACA04429.1"/>
    </source>
</evidence>
<dbReference type="EMBL" id="EU306584">
    <property type="protein sequence ID" value="ACA04445.1"/>
    <property type="molecule type" value="Genomic_RNA"/>
</dbReference>
<protein>
    <submittedName>
        <fullName evidence="4">Movement protein</fullName>
    </submittedName>
</protein>
<keyword evidence="2" id="KW-0916">Viral movement protein</keyword>
<dbReference type="EMBL" id="EU306577">
    <property type="protein sequence ID" value="ACA04431.1"/>
    <property type="molecule type" value="Genomic_RNA"/>
</dbReference>
<evidence type="ECO:0000256" key="2">
    <source>
        <dbReference type="ARBA" id="ARBA00023031"/>
    </source>
</evidence>
<sequence>MSQYNDDAIVGQQDALHEFSSWLFQRPPADHNAEDDNDDEGEIIEEEAIFPEDQARLTHSCFQRTASMVVPREVSLSGRLYQNASHSLMEYSRPTMNIRSRVSYYSSSPRPLPPRQAPSLMSLTHTASTPKFNRYSINSVSQRAVRRDSPQELSMASNGMIPVKINSRSTTRGMETPRSQAPSRSRSMS</sequence>
<dbReference type="PRINTS" id="PR00912">
    <property type="entry name" value="LVIRUSORF5"/>
</dbReference>
<proteinExistence type="predicted"/>
<reference evidence="4" key="1">
    <citation type="journal article" date="2011" name="Virology">
        <title>Molecular analysis of soybean dwarf virus isolates in the eastern United States confirms the presence of both D and Y strains and provides evidence of mixed infections and recombination.</title>
        <authorList>
            <person name="Schneider W.L."/>
            <person name="Damsteegt V.D."/>
            <person name="Stone A.L."/>
            <person name="Kuhlmann M."/>
            <person name="Bunyard B.A."/>
            <person name="Sherman D.J."/>
            <person name="Graves M.V."/>
            <person name="Smythers G."/>
            <person name="Smith O.P."/>
            <person name="Hatziloukas E."/>
        </authorList>
    </citation>
    <scope>NUCLEOTIDE SEQUENCE</scope>
    <source>
        <strain evidence="4">Yellowing</strain>
    </source>
</reference>
<dbReference type="InterPro" id="IPR001964">
    <property type="entry name" value="Luteo_VPG"/>
</dbReference>
<keyword evidence="1" id="KW-0813">Transport</keyword>
<evidence type="ECO:0000256" key="3">
    <source>
        <dbReference type="SAM" id="MobiDB-lite"/>
    </source>
</evidence>
<dbReference type="EMBL" id="EU306586">
    <property type="protein sequence ID" value="ACA04449.1"/>
    <property type="molecule type" value="Genomic_RNA"/>
</dbReference>
<dbReference type="EMBL" id="EU306576">
    <property type="protein sequence ID" value="ACA04429.1"/>
    <property type="molecule type" value="Genomic_RNA"/>
</dbReference>
<dbReference type="GO" id="GO:0046740">
    <property type="term" value="P:transport of virus in host, cell to cell"/>
    <property type="evidence" value="ECO:0007669"/>
    <property type="project" value="UniProtKB-KW"/>
</dbReference>